<evidence type="ECO:0000259" key="1">
    <source>
        <dbReference type="PROSITE" id="PS50125"/>
    </source>
</evidence>
<dbReference type="Gene3D" id="3.30.70.1230">
    <property type="entry name" value="Nucleotide cyclase"/>
    <property type="match status" value="1"/>
</dbReference>
<dbReference type="Pfam" id="PF00211">
    <property type="entry name" value="Guanylate_cyc"/>
    <property type="match status" value="1"/>
</dbReference>
<accession>X1ABT9</accession>
<feature type="non-terminal residue" evidence="2">
    <location>
        <position position="297"/>
    </location>
</feature>
<dbReference type="CDD" id="cd07302">
    <property type="entry name" value="CHD"/>
    <property type="match status" value="1"/>
</dbReference>
<dbReference type="GO" id="GO:0006171">
    <property type="term" value="P:cAMP biosynthetic process"/>
    <property type="evidence" value="ECO:0007669"/>
    <property type="project" value="TreeGrafter"/>
</dbReference>
<protein>
    <recommendedName>
        <fullName evidence="1">Guanylate cyclase domain-containing protein</fullName>
    </recommendedName>
</protein>
<comment type="caution">
    <text evidence="2">The sequence shown here is derived from an EMBL/GenBank/DDBJ whole genome shotgun (WGS) entry which is preliminary data.</text>
</comment>
<sequence>MAMGFGYSVAYFLGVILPWLFDIQTHSLAPLGMVPLCMALTYSLMRSQRETIQELNIGLEKKIALRTEELSFANRKLQSTQKQISKYIDPNVVEKIFEGEFTAELSHCRKKLTMFFSDIKDFTQFTDSSDPEDVAKLLNEYLGEMAQIVRTWGGTIPQFTGDSIYAIFGAPDSQGDQGDALSCVRMATEMQERMKTLREKWWNQGIQLPFDIRCGIHTGMANVGNYGSEGFMEYSAIGLNTNLASRLEQVCEPGEIYLSHATWALVKEEIPCEEVGTIEIKGFHYTIQTYRVLLNDV</sequence>
<dbReference type="InterPro" id="IPR001054">
    <property type="entry name" value="A/G_cyclase"/>
</dbReference>
<dbReference type="SUPFAM" id="SSF55073">
    <property type="entry name" value="Nucleotide cyclase"/>
    <property type="match status" value="1"/>
</dbReference>
<name>X1ABT9_9ZZZZ</name>
<dbReference type="InterPro" id="IPR029787">
    <property type="entry name" value="Nucleotide_cyclase"/>
</dbReference>
<proteinExistence type="predicted"/>
<dbReference type="AlphaFoldDB" id="X1ABT9"/>
<gene>
    <name evidence="2" type="ORF">S01H4_16877</name>
</gene>
<dbReference type="PROSITE" id="PS50125">
    <property type="entry name" value="GUANYLATE_CYCLASE_2"/>
    <property type="match status" value="1"/>
</dbReference>
<feature type="domain" description="Guanylate cyclase" evidence="1">
    <location>
        <begin position="113"/>
        <end position="248"/>
    </location>
</feature>
<dbReference type="SMART" id="SM00044">
    <property type="entry name" value="CYCc"/>
    <property type="match status" value="1"/>
</dbReference>
<evidence type="ECO:0000313" key="2">
    <source>
        <dbReference type="EMBL" id="GAG57566.1"/>
    </source>
</evidence>
<reference evidence="2" key="1">
    <citation type="journal article" date="2014" name="Front. Microbiol.">
        <title>High frequency of phylogenetically diverse reductive dehalogenase-homologous genes in deep subseafloor sedimentary metagenomes.</title>
        <authorList>
            <person name="Kawai M."/>
            <person name="Futagami T."/>
            <person name="Toyoda A."/>
            <person name="Takaki Y."/>
            <person name="Nishi S."/>
            <person name="Hori S."/>
            <person name="Arai W."/>
            <person name="Tsubouchi T."/>
            <person name="Morono Y."/>
            <person name="Uchiyama I."/>
            <person name="Ito T."/>
            <person name="Fujiyama A."/>
            <person name="Inagaki F."/>
            <person name="Takami H."/>
        </authorList>
    </citation>
    <scope>NUCLEOTIDE SEQUENCE</scope>
    <source>
        <strain evidence="2">Expedition CK06-06</strain>
    </source>
</reference>
<dbReference type="InterPro" id="IPR050697">
    <property type="entry name" value="Adenylyl/Guanylyl_Cyclase_3/4"/>
</dbReference>
<dbReference type="GO" id="GO:0035556">
    <property type="term" value="P:intracellular signal transduction"/>
    <property type="evidence" value="ECO:0007669"/>
    <property type="project" value="InterPro"/>
</dbReference>
<dbReference type="PANTHER" id="PTHR43081:SF18">
    <property type="entry name" value="BLL7624 PROTEIN"/>
    <property type="match status" value="1"/>
</dbReference>
<organism evidence="2">
    <name type="scientific">marine sediment metagenome</name>
    <dbReference type="NCBI Taxonomy" id="412755"/>
    <lineage>
        <taxon>unclassified sequences</taxon>
        <taxon>metagenomes</taxon>
        <taxon>ecological metagenomes</taxon>
    </lineage>
</organism>
<dbReference type="PANTHER" id="PTHR43081">
    <property type="entry name" value="ADENYLATE CYCLASE, TERMINAL-DIFFERENTIATION SPECIFIC-RELATED"/>
    <property type="match status" value="1"/>
</dbReference>
<dbReference type="EMBL" id="BART01007416">
    <property type="protein sequence ID" value="GAG57566.1"/>
    <property type="molecule type" value="Genomic_DNA"/>
</dbReference>